<proteinExistence type="inferred from homology"/>
<dbReference type="PROSITE" id="PS00395">
    <property type="entry name" value="ALANINE_RACEMASE"/>
    <property type="match status" value="1"/>
</dbReference>
<dbReference type="InterPro" id="IPR020622">
    <property type="entry name" value="Ala_racemase_pyridoxalP-BS"/>
</dbReference>
<evidence type="ECO:0000256" key="1">
    <source>
        <dbReference type="ARBA" id="ARBA00000316"/>
    </source>
</evidence>
<dbReference type="Gene3D" id="2.40.37.10">
    <property type="entry name" value="Lyase, Ornithine Decarboxylase, Chain A, domain 1"/>
    <property type="match status" value="1"/>
</dbReference>
<dbReference type="NCBIfam" id="TIGR00492">
    <property type="entry name" value="alr"/>
    <property type="match status" value="1"/>
</dbReference>
<keyword evidence="5 7" id="KW-0663">Pyridoxal phosphate</keyword>
<protein>
    <recommendedName>
        <fullName evidence="4 7">Alanine racemase</fullName>
        <ecNumber evidence="4 7">5.1.1.1</ecNumber>
    </recommendedName>
</protein>
<dbReference type="InterPro" id="IPR029066">
    <property type="entry name" value="PLP-binding_barrel"/>
</dbReference>
<dbReference type="AlphaFoldDB" id="A0A345ZUD5"/>
<comment type="function">
    <text evidence="7">Catalyzes the interconversion of L-alanine and D-alanine. May also act on other amino acids.</text>
</comment>
<dbReference type="InterPro" id="IPR011079">
    <property type="entry name" value="Ala_racemase_C"/>
</dbReference>
<evidence type="ECO:0000259" key="10">
    <source>
        <dbReference type="SMART" id="SM01005"/>
    </source>
</evidence>
<dbReference type="SUPFAM" id="SSF50621">
    <property type="entry name" value="Alanine racemase C-terminal domain-like"/>
    <property type="match status" value="1"/>
</dbReference>
<comment type="similarity">
    <text evidence="3 7">Belongs to the alanine racemase family.</text>
</comment>
<dbReference type="Gene3D" id="3.20.20.10">
    <property type="entry name" value="Alanine racemase"/>
    <property type="match status" value="1"/>
</dbReference>
<dbReference type="OrthoDB" id="9813814at2"/>
<evidence type="ECO:0000256" key="6">
    <source>
        <dbReference type="ARBA" id="ARBA00023235"/>
    </source>
</evidence>
<evidence type="ECO:0000256" key="5">
    <source>
        <dbReference type="ARBA" id="ARBA00022898"/>
    </source>
</evidence>
<evidence type="ECO:0000256" key="7">
    <source>
        <dbReference type="HAMAP-Rule" id="MF_01201"/>
    </source>
</evidence>
<dbReference type="InterPro" id="IPR000821">
    <property type="entry name" value="Ala_racemase"/>
</dbReference>
<dbReference type="CDD" id="cd00430">
    <property type="entry name" value="PLPDE_III_AR"/>
    <property type="match status" value="1"/>
</dbReference>
<comment type="pathway">
    <text evidence="7">Amino-acid biosynthesis; D-alanine biosynthesis; D-alanine from L-alanine: step 1/1.</text>
</comment>
<dbReference type="PANTHER" id="PTHR30511">
    <property type="entry name" value="ALANINE RACEMASE"/>
    <property type="match status" value="1"/>
</dbReference>
<dbReference type="PRINTS" id="PR00992">
    <property type="entry name" value="ALARACEMASE"/>
</dbReference>
<sequence length="384" mass="40346">MNQLPDPSTMRPDAGPPAAEAGGILTIDLSAIAANWQALMRRATPAEAAAVVKADAYGCGLEQVGAHLSHAGCKTFFVADLAEARRLRAVAGEATIYVLNGLLPGTAPTFAALRARPVIGSLVELAEWDTFCSTQQWRGGAALHVDTGMNRLGITPNEAAALAPRIRAENHGITLLMSHLACADNPAHPLNEKQIKLFREVRLLYRGIPSSLANSSGIFLGNAAHCDVVRPGGALYGSNPTPGHANPMRPVVRLDAHVLHVRSVPKGDAIGYGAVWTARHSSRIAVCAVGYADGYLRAASASDEAPGADAIVAGKRCPIAGRISMDLLAVDVSALPDNAVRRGDVATLIGGDITVDEVADRAGTIGYEVLTSLGRRYHRVYRID</sequence>
<evidence type="ECO:0000313" key="12">
    <source>
        <dbReference type="Proteomes" id="UP000254889"/>
    </source>
</evidence>
<dbReference type="UniPathway" id="UPA00042">
    <property type="reaction ID" value="UER00497"/>
</dbReference>
<dbReference type="GO" id="GO:0030632">
    <property type="term" value="P:D-alanine biosynthetic process"/>
    <property type="evidence" value="ECO:0007669"/>
    <property type="project" value="UniProtKB-UniRule"/>
</dbReference>
<dbReference type="PANTHER" id="PTHR30511:SF0">
    <property type="entry name" value="ALANINE RACEMASE, CATABOLIC-RELATED"/>
    <property type="match status" value="1"/>
</dbReference>
<reference evidence="11 12" key="1">
    <citation type="submission" date="2018-07" db="EMBL/GenBank/DDBJ databases">
        <authorList>
            <person name="Quirk P.G."/>
            <person name="Krulwich T.A."/>
        </authorList>
    </citation>
    <scope>NUCLEOTIDE SEQUENCE [LARGE SCALE GENOMIC DNA]</scope>
    <source>
        <strain evidence="11 12">CC-BB4</strain>
    </source>
</reference>
<evidence type="ECO:0000313" key="11">
    <source>
        <dbReference type="EMBL" id="AXK80532.1"/>
    </source>
</evidence>
<evidence type="ECO:0000256" key="2">
    <source>
        <dbReference type="ARBA" id="ARBA00001933"/>
    </source>
</evidence>
<dbReference type="HAMAP" id="MF_01201">
    <property type="entry name" value="Ala_racemase"/>
    <property type="match status" value="1"/>
</dbReference>
<feature type="modified residue" description="N6-(pyridoxal phosphate)lysine" evidence="7 8">
    <location>
        <position position="53"/>
    </location>
</feature>
<dbReference type="GO" id="GO:0005829">
    <property type="term" value="C:cytosol"/>
    <property type="evidence" value="ECO:0007669"/>
    <property type="project" value="TreeGrafter"/>
</dbReference>
<dbReference type="RefSeq" id="WP_115690275.1">
    <property type="nucleotide sequence ID" value="NZ_CP031417.1"/>
</dbReference>
<gene>
    <name evidence="11" type="primary">alr</name>
    <name evidence="11" type="ORF">DW352_08395</name>
</gene>
<feature type="domain" description="Alanine racemase C-terminal" evidence="10">
    <location>
        <begin position="251"/>
        <end position="382"/>
    </location>
</feature>
<feature type="active site" description="Proton acceptor; specific for L-alanine" evidence="7">
    <location>
        <position position="272"/>
    </location>
</feature>
<keyword evidence="12" id="KW-1185">Reference proteome</keyword>
<keyword evidence="6 7" id="KW-0413">Isomerase</keyword>
<comment type="catalytic activity">
    <reaction evidence="1 7">
        <text>L-alanine = D-alanine</text>
        <dbReference type="Rhea" id="RHEA:20249"/>
        <dbReference type="ChEBI" id="CHEBI:57416"/>
        <dbReference type="ChEBI" id="CHEBI:57972"/>
        <dbReference type="EC" id="5.1.1.1"/>
    </reaction>
</comment>
<evidence type="ECO:0000256" key="3">
    <source>
        <dbReference type="ARBA" id="ARBA00007880"/>
    </source>
</evidence>
<feature type="active site" description="Proton acceptor; specific for D-alanine" evidence="7">
    <location>
        <position position="53"/>
    </location>
</feature>
<organism evidence="11 12">
    <name type="scientific">Pseudolabrys taiwanensis</name>
    <dbReference type="NCBI Taxonomy" id="331696"/>
    <lineage>
        <taxon>Bacteria</taxon>
        <taxon>Pseudomonadati</taxon>
        <taxon>Pseudomonadota</taxon>
        <taxon>Alphaproteobacteria</taxon>
        <taxon>Hyphomicrobiales</taxon>
        <taxon>Xanthobacteraceae</taxon>
        <taxon>Pseudolabrys</taxon>
    </lineage>
</organism>
<dbReference type="SUPFAM" id="SSF51419">
    <property type="entry name" value="PLP-binding barrel"/>
    <property type="match status" value="1"/>
</dbReference>
<comment type="cofactor">
    <cofactor evidence="2 7 8">
        <name>pyridoxal 5'-phosphate</name>
        <dbReference type="ChEBI" id="CHEBI:597326"/>
    </cofactor>
</comment>
<evidence type="ECO:0000256" key="9">
    <source>
        <dbReference type="PIRSR" id="PIRSR600821-52"/>
    </source>
</evidence>
<accession>A0A345ZUD5</accession>
<feature type="binding site" evidence="7 9">
    <location>
        <position position="151"/>
    </location>
    <ligand>
        <name>substrate</name>
    </ligand>
</feature>
<dbReference type="InterPro" id="IPR001608">
    <property type="entry name" value="Ala_racemase_N"/>
</dbReference>
<name>A0A345ZUD5_9HYPH</name>
<feature type="binding site" evidence="7 9">
    <location>
        <position position="325"/>
    </location>
    <ligand>
        <name>substrate</name>
    </ligand>
</feature>
<dbReference type="Pfam" id="PF00842">
    <property type="entry name" value="Ala_racemase_C"/>
    <property type="match status" value="1"/>
</dbReference>
<dbReference type="EC" id="5.1.1.1" evidence="4 7"/>
<dbReference type="KEGG" id="ptaw:DW352_08395"/>
<evidence type="ECO:0000256" key="4">
    <source>
        <dbReference type="ARBA" id="ARBA00013089"/>
    </source>
</evidence>
<evidence type="ECO:0000256" key="8">
    <source>
        <dbReference type="PIRSR" id="PIRSR600821-50"/>
    </source>
</evidence>
<dbReference type="GO" id="GO:0008784">
    <property type="term" value="F:alanine racemase activity"/>
    <property type="evidence" value="ECO:0007669"/>
    <property type="project" value="UniProtKB-UniRule"/>
</dbReference>
<dbReference type="InterPro" id="IPR009006">
    <property type="entry name" value="Ala_racemase/Decarboxylase_C"/>
</dbReference>
<dbReference type="Proteomes" id="UP000254889">
    <property type="component" value="Chromosome"/>
</dbReference>
<dbReference type="GO" id="GO:0030170">
    <property type="term" value="F:pyridoxal phosphate binding"/>
    <property type="evidence" value="ECO:0007669"/>
    <property type="project" value="UniProtKB-UniRule"/>
</dbReference>
<dbReference type="EMBL" id="CP031417">
    <property type="protein sequence ID" value="AXK80532.1"/>
    <property type="molecule type" value="Genomic_DNA"/>
</dbReference>
<dbReference type="SMART" id="SM01005">
    <property type="entry name" value="Ala_racemase_C"/>
    <property type="match status" value="1"/>
</dbReference>
<dbReference type="Pfam" id="PF01168">
    <property type="entry name" value="Ala_racemase_N"/>
    <property type="match status" value="1"/>
</dbReference>